<protein>
    <submittedName>
        <fullName evidence="2">B12-binding domain-containing radical SAM protei n</fullName>
    </submittedName>
</protein>
<accession>A0A401G4L9</accession>
<gene>
    <name evidence="2" type="ORF">DENIS_5184</name>
</gene>
<dbReference type="RefSeq" id="WP_124331480.1">
    <property type="nucleotide sequence ID" value="NZ_BEXT01000003.1"/>
</dbReference>
<evidence type="ECO:0000313" key="2">
    <source>
        <dbReference type="EMBL" id="GBC64166.1"/>
    </source>
</evidence>
<evidence type="ECO:0000313" key="3">
    <source>
        <dbReference type="Proteomes" id="UP000288096"/>
    </source>
</evidence>
<sequence length="184" mass="20162">MTKRILLIYANEYFLTSPVYPFGLDIMASFLESQGHVVEIGLPFLVHGDPARGLTTMVQEFGPDILGIGIRNIDTAMACDPCGTLQEHGISTHFFLPKIARMVEALKKQCPKIPVVIGGTGFSISPDTVLEYVGADFGITGSGARPMALFTENWPDLEKIRQIPNLIFPGCKDPLKKKNSQILI</sequence>
<feature type="domain" description="B12-binding" evidence="1">
    <location>
        <begin position="2"/>
        <end position="161"/>
    </location>
</feature>
<dbReference type="InterPro" id="IPR006158">
    <property type="entry name" value="Cobalamin-bd"/>
</dbReference>
<dbReference type="Proteomes" id="UP000288096">
    <property type="component" value="Unassembled WGS sequence"/>
</dbReference>
<name>A0A401G4L9_9BACT</name>
<organism evidence="2 3">
    <name type="scientific">Desulfonema ishimotonii</name>
    <dbReference type="NCBI Taxonomy" id="45657"/>
    <lineage>
        <taxon>Bacteria</taxon>
        <taxon>Pseudomonadati</taxon>
        <taxon>Thermodesulfobacteriota</taxon>
        <taxon>Desulfobacteria</taxon>
        <taxon>Desulfobacterales</taxon>
        <taxon>Desulfococcaceae</taxon>
        <taxon>Desulfonema</taxon>
    </lineage>
</organism>
<dbReference type="GO" id="GO:0046872">
    <property type="term" value="F:metal ion binding"/>
    <property type="evidence" value="ECO:0007669"/>
    <property type="project" value="InterPro"/>
</dbReference>
<reference evidence="3" key="2">
    <citation type="submission" date="2019-01" db="EMBL/GenBank/DDBJ databases">
        <title>Genome sequence of Desulfonema ishimotonii strain Tokyo 01.</title>
        <authorList>
            <person name="Fukui M."/>
        </authorList>
    </citation>
    <scope>NUCLEOTIDE SEQUENCE [LARGE SCALE GENOMIC DNA]</scope>
    <source>
        <strain evidence="3">Tokyo 01</strain>
    </source>
</reference>
<evidence type="ECO:0000259" key="1">
    <source>
        <dbReference type="PROSITE" id="PS51332"/>
    </source>
</evidence>
<dbReference type="GO" id="GO:0031419">
    <property type="term" value="F:cobalamin binding"/>
    <property type="evidence" value="ECO:0007669"/>
    <property type="project" value="InterPro"/>
</dbReference>
<dbReference type="AlphaFoldDB" id="A0A401G4L9"/>
<dbReference type="EMBL" id="BEXT01000003">
    <property type="protein sequence ID" value="GBC64166.1"/>
    <property type="molecule type" value="Genomic_DNA"/>
</dbReference>
<proteinExistence type="predicted"/>
<dbReference type="OrthoDB" id="9762608at2"/>
<dbReference type="Gene3D" id="3.40.50.280">
    <property type="entry name" value="Cobalamin-binding domain"/>
    <property type="match status" value="1"/>
</dbReference>
<dbReference type="Pfam" id="PF02310">
    <property type="entry name" value="B12-binding"/>
    <property type="match status" value="1"/>
</dbReference>
<keyword evidence="3" id="KW-1185">Reference proteome</keyword>
<comment type="caution">
    <text evidence="2">The sequence shown here is derived from an EMBL/GenBank/DDBJ whole genome shotgun (WGS) entry which is preliminary data.</text>
</comment>
<reference evidence="3" key="1">
    <citation type="submission" date="2017-11" db="EMBL/GenBank/DDBJ databases">
        <authorList>
            <person name="Watanabe M."/>
            <person name="Kojima H."/>
        </authorList>
    </citation>
    <scope>NUCLEOTIDE SEQUENCE [LARGE SCALE GENOMIC DNA]</scope>
    <source>
        <strain evidence="3">Tokyo 01</strain>
    </source>
</reference>
<dbReference type="PROSITE" id="PS51332">
    <property type="entry name" value="B12_BINDING"/>
    <property type="match status" value="1"/>
</dbReference>